<feature type="chain" id="PRO_5040206847" evidence="1">
    <location>
        <begin position="24"/>
        <end position="164"/>
    </location>
</feature>
<dbReference type="InterPro" id="IPR031755">
    <property type="entry name" value="Inhibitor_I66"/>
</dbReference>
<dbReference type="EMBL" id="JAAAID010002056">
    <property type="protein sequence ID" value="KAG0008073.1"/>
    <property type="molecule type" value="Genomic_DNA"/>
</dbReference>
<organism evidence="2 3">
    <name type="scientific">Entomortierella chlamydospora</name>
    <dbReference type="NCBI Taxonomy" id="101097"/>
    <lineage>
        <taxon>Eukaryota</taxon>
        <taxon>Fungi</taxon>
        <taxon>Fungi incertae sedis</taxon>
        <taxon>Mucoromycota</taxon>
        <taxon>Mortierellomycotina</taxon>
        <taxon>Mortierellomycetes</taxon>
        <taxon>Mortierellales</taxon>
        <taxon>Mortierellaceae</taxon>
        <taxon>Entomortierella</taxon>
    </lineage>
</organism>
<sequence>MVPMTRFLAFALSAVLSLQAVIASPIADSGNYRIVSLTGDNLKLGISPGSSPDQPLSINGEVDTFRVDKVEGDKFHIAIGDYPSVGNEDGRVSVSIFPDQPETWLLRYSERQDAYTIEIPDEFRGWTLSSDSEDAPVIIRPIISTRSIPPIFIPFQLWRFEPVE</sequence>
<protein>
    <submittedName>
        <fullName evidence="2">Uncharacterized protein</fullName>
    </submittedName>
</protein>
<keyword evidence="1" id="KW-0732">Signal</keyword>
<dbReference type="Gene3D" id="2.80.10.50">
    <property type="match status" value="1"/>
</dbReference>
<dbReference type="GO" id="GO:0004867">
    <property type="term" value="F:serine-type endopeptidase inhibitor activity"/>
    <property type="evidence" value="ECO:0007669"/>
    <property type="project" value="InterPro"/>
</dbReference>
<keyword evidence="3" id="KW-1185">Reference proteome</keyword>
<evidence type="ECO:0000256" key="1">
    <source>
        <dbReference type="SAM" id="SignalP"/>
    </source>
</evidence>
<accession>A0A9P6SWE6</accession>
<feature type="signal peptide" evidence="1">
    <location>
        <begin position="1"/>
        <end position="23"/>
    </location>
</feature>
<proteinExistence type="predicted"/>
<comment type="caution">
    <text evidence="2">The sequence shown here is derived from an EMBL/GenBank/DDBJ whole genome shotgun (WGS) entry which is preliminary data.</text>
</comment>
<dbReference type="Proteomes" id="UP000703661">
    <property type="component" value="Unassembled WGS sequence"/>
</dbReference>
<evidence type="ECO:0000313" key="3">
    <source>
        <dbReference type="Proteomes" id="UP000703661"/>
    </source>
</evidence>
<feature type="non-terminal residue" evidence="2">
    <location>
        <position position="1"/>
    </location>
</feature>
<dbReference type="AlphaFoldDB" id="A0A9P6SWE6"/>
<dbReference type="Pfam" id="PF16850">
    <property type="entry name" value="Inhibitor_I66"/>
    <property type="match status" value="1"/>
</dbReference>
<evidence type="ECO:0000313" key="2">
    <source>
        <dbReference type="EMBL" id="KAG0008073.1"/>
    </source>
</evidence>
<reference evidence="2" key="1">
    <citation type="journal article" date="2020" name="Fungal Divers.">
        <title>Resolving the Mortierellaceae phylogeny through synthesis of multi-gene phylogenetics and phylogenomics.</title>
        <authorList>
            <person name="Vandepol N."/>
            <person name="Liber J."/>
            <person name="Desiro A."/>
            <person name="Na H."/>
            <person name="Kennedy M."/>
            <person name="Barry K."/>
            <person name="Grigoriev I.V."/>
            <person name="Miller A.N."/>
            <person name="O'Donnell K."/>
            <person name="Stajich J.E."/>
            <person name="Bonito G."/>
        </authorList>
    </citation>
    <scope>NUCLEOTIDE SEQUENCE</scope>
    <source>
        <strain evidence="2">NRRL 2769</strain>
    </source>
</reference>
<name>A0A9P6SWE6_9FUNG</name>
<gene>
    <name evidence="2" type="ORF">BGZ80_003885</name>
</gene>
<dbReference type="OrthoDB" id="2668679at2759"/>